<dbReference type="Proteomes" id="UP000714275">
    <property type="component" value="Unassembled WGS sequence"/>
</dbReference>
<feature type="region of interest" description="Disordered" evidence="1">
    <location>
        <begin position="96"/>
        <end position="144"/>
    </location>
</feature>
<feature type="region of interest" description="Disordered" evidence="1">
    <location>
        <begin position="361"/>
        <end position="380"/>
    </location>
</feature>
<dbReference type="OrthoDB" id="2684933at2759"/>
<feature type="compositionally biased region" description="Basic and acidic residues" evidence="1">
    <location>
        <begin position="285"/>
        <end position="296"/>
    </location>
</feature>
<feature type="region of interest" description="Disordered" evidence="1">
    <location>
        <begin position="270"/>
        <end position="296"/>
    </location>
</feature>
<feature type="region of interest" description="Disordered" evidence="1">
    <location>
        <begin position="194"/>
        <end position="247"/>
    </location>
</feature>
<evidence type="ECO:0000256" key="1">
    <source>
        <dbReference type="SAM" id="MobiDB-lite"/>
    </source>
</evidence>
<name>A0A9P7A6Q6_9AGAM</name>
<organism evidence="2 3">
    <name type="scientific">Suillus placidus</name>
    <dbReference type="NCBI Taxonomy" id="48579"/>
    <lineage>
        <taxon>Eukaryota</taxon>
        <taxon>Fungi</taxon>
        <taxon>Dikarya</taxon>
        <taxon>Basidiomycota</taxon>
        <taxon>Agaricomycotina</taxon>
        <taxon>Agaricomycetes</taxon>
        <taxon>Agaricomycetidae</taxon>
        <taxon>Boletales</taxon>
        <taxon>Suillineae</taxon>
        <taxon>Suillaceae</taxon>
        <taxon>Suillus</taxon>
    </lineage>
</organism>
<protein>
    <submittedName>
        <fullName evidence="2">Uncharacterized protein</fullName>
    </submittedName>
</protein>
<feature type="compositionally biased region" description="Basic residues" evidence="1">
    <location>
        <begin position="371"/>
        <end position="380"/>
    </location>
</feature>
<evidence type="ECO:0000313" key="2">
    <source>
        <dbReference type="EMBL" id="KAG1783489.1"/>
    </source>
</evidence>
<proteinExistence type="predicted"/>
<dbReference type="EMBL" id="JABBWD010000001">
    <property type="protein sequence ID" value="KAG1783489.1"/>
    <property type="molecule type" value="Genomic_DNA"/>
</dbReference>
<keyword evidence="3" id="KW-1185">Reference proteome</keyword>
<reference evidence="2" key="1">
    <citation type="journal article" date="2020" name="New Phytol.">
        <title>Comparative genomics reveals dynamic genome evolution in host specialist ectomycorrhizal fungi.</title>
        <authorList>
            <person name="Lofgren L.A."/>
            <person name="Nguyen N.H."/>
            <person name="Vilgalys R."/>
            <person name="Ruytinx J."/>
            <person name="Liao H.L."/>
            <person name="Branco S."/>
            <person name="Kuo A."/>
            <person name="LaButti K."/>
            <person name="Lipzen A."/>
            <person name="Andreopoulos W."/>
            <person name="Pangilinan J."/>
            <person name="Riley R."/>
            <person name="Hundley H."/>
            <person name="Na H."/>
            <person name="Barry K."/>
            <person name="Grigoriev I.V."/>
            <person name="Stajich J.E."/>
            <person name="Kennedy P.G."/>
        </authorList>
    </citation>
    <scope>NUCLEOTIDE SEQUENCE</scope>
    <source>
        <strain evidence="2">DOB743</strain>
    </source>
</reference>
<feature type="compositionally biased region" description="Basic and acidic residues" evidence="1">
    <location>
        <begin position="112"/>
        <end position="142"/>
    </location>
</feature>
<sequence length="380" mass="44090">MSFNTAALYGCPQTIPSPYQARYPYRPRASTMTQDANTQWHRDARRMTGLHATVNFQPPILSREYSSMWDDVEVQNDWAMAAREQESACQLQVERSPNYEQHARENKKHKRVSFDTERGRRASIDRKRARHESVDRERRGRVSLDQQQEHPAFIDYEREYRASVDRKGQRRESFDRERECRAFVDHERERRASIDRRHDRERDMSIGHHGRYGSVSRTFPRPPVCAVSFKPPTTGPRSRHRKSDSESVAFSRPAVCGVYSSLLPRVHNLAIRPTTGPQSRHPRRSSFDHATGHDYSGERQHPVYVLPPSAPAPRIHLPPRQRDRTASVEAVRRLPFLSPEVPPFEKSKPSGLTHFNPFNRLRSAAMSTSQKIRRKTAGRA</sequence>
<gene>
    <name evidence="2" type="ORF">EV702DRAFT_1190514</name>
</gene>
<comment type="caution">
    <text evidence="2">The sequence shown here is derived from an EMBL/GenBank/DDBJ whole genome shotgun (WGS) entry which is preliminary data.</text>
</comment>
<feature type="compositionally biased region" description="Basic and acidic residues" evidence="1">
    <location>
        <begin position="194"/>
        <end position="206"/>
    </location>
</feature>
<dbReference type="AlphaFoldDB" id="A0A9P7A6Q6"/>
<accession>A0A9P7A6Q6</accession>
<evidence type="ECO:0000313" key="3">
    <source>
        <dbReference type="Proteomes" id="UP000714275"/>
    </source>
</evidence>